<dbReference type="InterPro" id="IPR023809">
    <property type="entry name" value="Thiopep_bacteriocin_synth_dom"/>
</dbReference>
<feature type="domain" description="Thiopeptide-type bacteriocin biosynthesis" evidence="2">
    <location>
        <begin position="741"/>
        <end position="1010"/>
    </location>
</feature>
<protein>
    <recommendedName>
        <fullName evidence="5">Thiopeptide-type bacteriocin biosynthesis protein</fullName>
    </recommendedName>
</protein>
<name>A0A494VZ19_9SPHI</name>
<reference evidence="3 4" key="1">
    <citation type="submission" date="2018-10" db="EMBL/GenBank/DDBJ databases">
        <title>Genome sequencing of Mucilaginibacter sp. HYN0043.</title>
        <authorList>
            <person name="Kim M."/>
            <person name="Yi H."/>
        </authorList>
    </citation>
    <scope>NUCLEOTIDE SEQUENCE [LARGE SCALE GENOMIC DNA]</scope>
    <source>
        <strain evidence="3 4">HYN0043</strain>
    </source>
</reference>
<evidence type="ECO:0000259" key="2">
    <source>
        <dbReference type="Pfam" id="PF14028"/>
    </source>
</evidence>
<dbReference type="Proteomes" id="UP000270046">
    <property type="component" value="Chromosome"/>
</dbReference>
<dbReference type="KEGG" id="muh:HYN43_015235"/>
<accession>A0A494VZ19</accession>
<feature type="domain" description="Lantibiotic dehydratase N-terminal" evidence="1">
    <location>
        <begin position="40"/>
        <end position="665"/>
    </location>
</feature>
<dbReference type="Pfam" id="PF04738">
    <property type="entry name" value="Lant_dehydr_N"/>
    <property type="match status" value="1"/>
</dbReference>
<dbReference type="EMBL" id="CP032869">
    <property type="protein sequence ID" value="AYL96568.1"/>
    <property type="molecule type" value="Genomic_DNA"/>
</dbReference>
<evidence type="ECO:0000313" key="4">
    <source>
        <dbReference type="Proteomes" id="UP000270046"/>
    </source>
</evidence>
<dbReference type="RefSeq" id="WP_119410164.1">
    <property type="nucleotide sequence ID" value="NZ_CP032869.1"/>
</dbReference>
<dbReference type="AlphaFoldDB" id="A0A494VZ19"/>
<dbReference type="OrthoDB" id="1273722at2"/>
<proteinExistence type="predicted"/>
<evidence type="ECO:0008006" key="5">
    <source>
        <dbReference type="Google" id="ProtNLM"/>
    </source>
</evidence>
<evidence type="ECO:0000313" key="3">
    <source>
        <dbReference type="EMBL" id="AYL96568.1"/>
    </source>
</evidence>
<sequence>MKMPKLSESYKFSSALMLRFHPFNCGGALTSNAIREFIKDELFMQALWLTSKDLYDAVLRIDAITDSRKLEKLELTLAKFVNRINTGDAPAGLFDGYAAVDIGNQTNLQFDETYHHTRLSPATNYSICIGLLNDNVIRGLLSYRVNKTLYTHNNSYRKIDGQTSNYGKCKTSSVTASAELMHLVKFCAAERPYVDILEFVMRTMSMQPAEAEQWLNELIDTQILWSELEPRVYGDGYIDHAVRVLNRIAPDADAARTYLSNLGEIQQILSGTDSVIVKNNKIAMILKNLTGEVSEGTFLQVDYFRQGANATLDEAYTDKLLDAIDMLNNITPRHRHGDLENFIKRFKQRYHEQEIPLMQALDQETGIGYGNERKEKLKPADINGDGYSAAVRWLISQVVNNPGKEVINLPKTLVDVADADIEHDLPPSFSVTFRISNDDEPLIYLEHCGRPTGTAMFSRLSNTEKSFKQIVDEIAETESYIYDPALVAEIIHTPADSLGNFTPGAFRNYQAPATGADGQDRAEVNLGDLMLAIKGNEIVLRSVSLNRRIIPVITNAGNYGLNSLPVYRFLSDVKQQGAKQELGINLDILPTLGVTKTPRIVYEGVILALKTWYINNAAVLELQQAIANDYYTAWEQFLNYWQLPDIFVYTDADNELIVHSNSRLEVVAWLSCCKKKQQVVLKEYIGSSNNIILKKKDEKTVGNQFVAVLKRGEKTPANRYAATAPMSANIAKRQFFPGDEWLYVKLYCGLKTADNVIGNELIQLSKKLYHEDLIDQWFYVRHADPEPHIRFRVHLASVFALGRVIQSINTAFSALIKSKQIWKVQFDTYERELERYGEASIELVEQFFFNDSLAIASLLSRMDMTENFDEARWLWGLLSIDRLLNDFELDTAQKIAITRLLAKSSHPDDSDDADNLLARQLSFRYRHYRGRIEALFAVGGDITGDDLLRFRSLNNRPAAALLTELIASGTIPQDLTLVLMSLVQMSMNRLFKTKQRVHELFVYDFLLLYYQSTQLQQDEQQNNYVVNAQSQYFADRPYLR</sequence>
<keyword evidence="4" id="KW-1185">Reference proteome</keyword>
<organism evidence="3 4">
    <name type="scientific">Mucilaginibacter celer</name>
    <dbReference type="NCBI Taxonomy" id="2305508"/>
    <lineage>
        <taxon>Bacteria</taxon>
        <taxon>Pseudomonadati</taxon>
        <taxon>Bacteroidota</taxon>
        <taxon>Sphingobacteriia</taxon>
        <taxon>Sphingobacteriales</taxon>
        <taxon>Sphingobacteriaceae</taxon>
        <taxon>Mucilaginibacter</taxon>
    </lineage>
</organism>
<dbReference type="Pfam" id="PF14028">
    <property type="entry name" value="Lant_dehydr_C"/>
    <property type="match status" value="1"/>
</dbReference>
<gene>
    <name evidence="3" type="ORF">HYN43_015235</name>
</gene>
<evidence type="ECO:0000259" key="1">
    <source>
        <dbReference type="Pfam" id="PF04738"/>
    </source>
</evidence>
<dbReference type="InterPro" id="IPR006827">
    <property type="entry name" value="Lant_deHydtase_N"/>
</dbReference>
<dbReference type="NCBIfam" id="TIGR03891">
    <property type="entry name" value="thiopep_ocin"/>
    <property type="match status" value="1"/>
</dbReference>